<dbReference type="Proteomes" id="UP000013827">
    <property type="component" value="Unassembled WGS sequence"/>
</dbReference>
<protein>
    <recommendedName>
        <fullName evidence="3">MalT-like TPR region domain-containing protein</fullName>
    </recommendedName>
</protein>
<dbReference type="AlphaFoldDB" id="A0A0D3JGB3"/>
<dbReference type="Pfam" id="PF13424">
    <property type="entry name" value="TPR_12"/>
    <property type="match status" value="1"/>
</dbReference>
<organism evidence="1 2">
    <name type="scientific">Emiliania huxleyi (strain CCMP1516)</name>
    <dbReference type="NCBI Taxonomy" id="280463"/>
    <lineage>
        <taxon>Eukaryota</taxon>
        <taxon>Haptista</taxon>
        <taxon>Haptophyta</taxon>
        <taxon>Prymnesiophyceae</taxon>
        <taxon>Isochrysidales</taxon>
        <taxon>Noelaerhabdaceae</taxon>
        <taxon>Emiliania</taxon>
    </lineage>
</organism>
<accession>A0A0D3JGB3</accession>
<sequence>MSRALRSLPALLRKAEVCLWRGEAAAGIAASREARAVCATLPASAMPRREARLAANLHGALLHLAGDYDEAEEFLDEALALAEAAARHGLAHDQFVCCAGALGDLGSNALALGDAGKALACSKRAEYMLNRAYRPSHAAQGALRVTLGLSQSAIGDHAAALRSHQQALAQLTSPPAIAAHAPPMWSLAARVGAIAAAASLGDAQTARGLADEALAASSGAPVGTDGGEVSREAIRAVVAMA</sequence>
<reference evidence="1" key="2">
    <citation type="submission" date="2024-10" db="UniProtKB">
        <authorList>
            <consortium name="EnsemblProtists"/>
        </authorList>
    </citation>
    <scope>IDENTIFICATION</scope>
</reference>
<proteinExistence type="predicted"/>
<dbReference type="HOGENOM" id="CLU_1154272_0_0_1"/>
<dbReference type="SUPFAM" id="SSF48452">
    <property type="entry name" value="TPR-like"/>
    <property type="match status" value="1"/>
</dbReference>
<evidence type="ECO:0000313" key="1">
    <source>
        <dbReference type="EnsemblProtists" id="EOD22548"/>
    </source>
</evidence>
<dbReference type="PaxDb" id="2903-EOD22548"/>
<name>A0A0D3JGB3_EMIH1</name>
<dbReference type="RefSeq" id="XP_005774977.1">
    <property type="nucleotide sequence ID" value="XM_005774920.1"/>
</dbReference>
<dbReference type="KEGG" id="ehx:EMIHUDRAFT_458141"/>
<keyword evidence="2" id="KW-1185">Reference proteome</keyword>
<dbReference type="Gene3D" id="1.25.40.10">
    <property type="entry name" value="Tetratricopeptide repeat domain"/>
    <property type="match status" value="1"/>
</dbReference>
<evidence type="ECO:0000313" key="2">
    <source>
        <dbReference type="Proteomes" id="UP000013827"/>
    </source>
</evidence>
<dbReference type="EnsemblProtists" id="EOD22548">
    <property type="protein sequence ID" value="EOD22548"/>
    <property type="gene ID" value="EMIHUDRAFT_458141"/>
</dbReference>
<dbReference type="GeneID" id="17268092"/>
<reference evidence="2" key="1">
    <citation type="journal article" date="2013" name="Nature">
        <title>Pan genome of the phytoplankton Emiliania underpins its global distribution.</title>
        <authorList>
            <person name="Read B.A."/>
            <person name="Kegel J."/>
            <person name="Klute M.J."/>
            <person name="Kuo A."/>
            <person name="Lefebvre S.C."/>
            <person name="Maumus F."/>
            <person name="Mayer C."/>
            <person name="Miller J."/>
            <person name="Monier A."/>
            <person name="Salamov A."/>
            <person name="Young J."/>
            <person name="Aguilar M."/>
            <person name="Claverie J.M."/>
            <person name="Frickenhaus S."/>
            <person name="Gonzalez K."/>
            <person name="Herman E.K."/>
            <person name="Lin Y.C."/>
            <person name="Napier J."/>
            <person name="Ogata H."/>
            <person name="Sarno A.F."/>
            <person name="Shmutz J."/>
            <person name="Schroeder D."/>
            <person name="de Vargas C."/>
            <person name="Verret F."/>
            <person name="von Dassow P."/>
            <person name="Valentin K."/>
            <person name="Van de Peer Y."/>
            <person name="Wheeler G."/>
            <person name="Dacks J.B."/>
            <person name="Delwiche C.F."/>
            <person name="Dyhrman S.T."/>
            <person name="Glockner G."/>
            <person name="John U."/>
            <person name="Richards T."/>
            <person name="Worden A.Z."/>
            <person name="Zhang X."/>
            <person name="Grigoriev I.V."/>
            <person name="Allen A.E."/>
            <person name="Bidle K."/>
            <person name="Borodovsky M."/>
            <person name="Bowler C."/>
            <person name="Brownlee C."/>
            <person name="Cock J.M."/>
            <person name="Elias M."/>
            <person name="Gladyshev V.N."/>
            <person name="Groth M."/>
            <person name="Guda C."/>
            <person name="Hadaegh A."/>
            <person name="Iglesias-Rodriguez M.D."/>
            <person name="Jenkins J."/>
            <person name="Jones B.M."/>
            <person name="Lawson T."/>
            <person name="Leese F."/>
            <person name="Lindquist E."/>
            <person name="Lobanov A."/>
            <person name="Lomsadze A."/>
            <person name="Malik S.B."/>
            <person name="Marsh M.E."/>
            <person name="Mackinder L."/>
            <person name="Mock T."/>
            <person name="Mueller-Roeber B."/>
            <person name="Pagarete A."/>
            <person name="Parker M."/>
            <person name="Probert I."/>
            <person name="Quesneville H."/>
            <person name="Raines C."/>
            <person name="Rensing S.A."/>
            <person name="Riano-Pachon D.M."/>
            <person name="Richier S."/>
            <person name="Rokitta S."/>
            <person name="Shiraiwa Y."/>
            <person name="Soanes D.M."/>
            <person name="van der Giezen M."/>
            <person name="Wahlund T.M."/>
            <person name="Williams B."/>
            <person name="Wilson W."/>
            <person name="Wolfe G."/>
            <person name="Wurch L.L."/>
        </authorList>
    </citation>
    <scope>NUCLEOTIDE SEQUENCE</scope>
</reference>
<dbReference type="InterPro" id="IPR011990">
    <property type="entry name" value="TPR-like_helical_dom_sf"/>
</dbReference>
<evidence type="ECO:0008006" key="3">
    <source>
        <dbReference type="Google" id="ProtNLM"/>
    </source>
</evidence>